<gene>
    <name evidence="2" type="ORF">TSPGSL018_28805</name>
</gene>
<accession>A0A061RSD6</accession>
<evidence type="ECO:0000256" key="1">
    <source>
        <dbReference type="SAM" id="MobiDB-lite"/>
    </source>
</evidence>
<organism evidence="2">
    <name type="scientific">Tetraselmis sp. GSL018</name>
    <dbReference type="NCBI Taxonomy" id="582737"/>
    <lineage>
        <taxon>Eukaryota</taxon>
        <taxon>Viridiplantae</taxon>
        <taxon>Chlorophyta</taxon>
        <taxon>core chlorophytes</taxon>
        <taxon>Chlorodendrophyceae</taxon>
        <taxon>Chlorodendrales</taxon>
        <taxon>Chlorodendraceae</taxon>
        <taxon>Tetraselmis</taxon>
    </lineage>
</organism>
<dbReference type="AlphaFoldDB" id="A0A061RSD6"/>
<protein>
    <submittedName>
        <fullName evidence="2">Uncharacterized protein</fullName>
    </submittedName>
</protein>
<feature type="compositionally biased region" description="Polar residues" evidence="1">
    <location>
        <begin position="64"/>
        <end position="80"/>
    </location>
</feature>
<dbReference type="EMBL" id="GBEZ01012412">
    <property type="protein sequence ID" value="JAC73471.1"/>
    <property type="molecule type" value="Transcribed_RNA"/>
</dbReference>
<name>A0A061RSD6_9CHLO</name>
<reference evidence="2" key="1">
    <citation type="submission" date="2014-05" db="EMBL/GenBank/DDBJ databases">
        <title>The transcriptome of the halophilic microalga Tetraselmis sp. GSL018 isolated from the Great Salt Lake, Utah.</title>
        <authorList>
            <person name="Jinkerson R.E."/>
            <person name="D'Adamo S."/>
            <person name="Posewitz M.C."/>
        </authorList>
    </citation>
    <scope>NUCLEOTIDE SEQUENCE</scope>
    <source>
        <strain evidence="2">GSL018</strain>
    </source>
</reference>
<feature type="region of interest" description="Disordered" evidence="1">
    <location>
        <begin position="25"/>
        <end position="100"/>
    </location>
</feature>
<proteinExistence type="predicted"/>
<evidence type="ECO:0000313" key="2">
    <source>
        <dbReference type="EMBL" id="JAC73471.1"/>
    </source>
</evidence>
<sequence length="100" mass="10872">MARSPGGRLQAVISQDEALQRLIESKLNPQKKLPPIRDRLPSSPPSDRGGIFVKGSGLGRGGAISNSEGSISPQRRSTYTKMRPYKPVWNSFEGARTSHA</sequence>